<accession>A0A0C9XH94</accession>
<keyword evidence="3" id="KW-1185">Reference proteome</keyword>
<dbReference type="Proteomes" id="UP000054477">
    <property type="component" value="Unassembled WGS sequence"/>
</dbReference>
<reference evidence="3" key="2">
    <citation type="submission" date="2015-01" db="EMBL/GenBank/DDBJ databases">
        <title>Evolutionary Origins and Diversification of the Mycorrhizal Mutualists.</title>
        <authorList>
            <consortium name="DOE Joint Genome Institute"/>
            <consortium name="Mycorrhizal Genomics Consortium"/>
            <person name="Kohler A."/>
            <person name="Kuo A."/>
            <person name="Nagy L.G."/>
            <person name="Floudas D."/>
            <person name="Copeland A."/>
            <person name="Barry K.W."/>
            <person name="Cichocki N."/>
            <person name="Veneault-Fourrey C."/>
            <person name="LaButti K."/>
            <person name="Lindquist E.A."/>
            <person name="Lipzen A."/>
            <person name="Lundell T."/>
            <person name="Morin E."/>
            <person name="Murat C."/>
            <person name="Riley R."/>
            <person name="Ohm R."/>
            <person name="Sun H."/>
            <person name="Tunlid A."/>
            <person name="Henrissat B."/>
            <person name="Grigoriev I.V."/>
            <person name="Hibbett D.S."/>
            <person name="Martin F."/>
        </authorList>
    </citation>
    <scope>NUCLEOTIDE SEQUENCE [LARGE SCALE GENOMIC DNA]</scope>
    <source>
        <strain evidence="3">LaAM-08-1</strain>
    </source>
</reference>
<sequence>MGFLAVPGVDSVTRIIVLLSVVLTLGSIITGVYLLWRHQGGGRRLEYSLSLLHSGLNVDMLAIILSAPFAFLVWGVLTFLGAVILYAFFGFQSTIQGINVPVRGLALILVFIFGMVGLMSTLISFVFFWCFRKRRGARAMYGVSV</sequence>
<protein>
    <submittedName>
        <fullName evidence="2">Uncharacterized protein</fullName>
    </submittedName>
</protein>
<name>A0A0C9XH94_9AGAR</name>
<keyword evidence="1" id="KW-0472">Membrane</keyword>
<feature type="transmembrane region" description="Helical" evidence="1">
    <location>
        <begin position="56"/>
        <end position="89"/>
    </location>
</feature>
<organism evidence="2 3">
    <name type="scientific">Laccaria amethystina LaAM-08-1</name>
    <dbReference type="NCBI Taxonomy" id="1095629"/>
    <lineage>
        <taxon>Eukaryota</taxon>
        <taxon>Fungi</taxon>
        <taxon>Dikarya</taxon>
        <taxon>Basidiomycota</taxon>
        <taxon>Agaricomycotina</taxon>
        <taxon>Agaricomycetes</taxon>
        <taxon>Agaricomycetidae</taxon>
        <taxon>Agaricales</taxon>
        <taxon>Agaricineae</taxon>
        <taxon>Hydnangiaceae</taxon>
        <taxon>Laccaria</taxon>
    </lineage>
</organism>
<feature type="transmembrane region" description="Helical" evidence="1">
    <location>
        <begin position="12"/>
        <end position="36"/>
    </location>
</feature>
<dbReference type="AlphaFoldDB" id="A0A0C9XH94"/>
<evidence type="ECO:0000256" key="1">
    <source>
        <dbReference type="SAM" id="Phobius"/>
    </source>
</evidence>
<keyword evidence="1" id="KW-1133">Transmembrane helix</keyword>
<evidence type="ECO:0000313" key="3">
    <source>
        <dbReference type="Proteomes" id="UP000054477"/>
    </source>
</evidence>
<feature type="transmembrane region" description="Helical" evidence="1">
    <location>
        <begin position="104"/>
        <end position="131"/>
    </location>
</feature>
<dbReference type="HOGENOM" id="CLU_1787147_0_0_1"/>
<evidence type="ECO:0000313" key="2">
    <source>
        <dbReference type="EMBL" id="KIJ97026.1"/>
    </source>
</evidence>
<reference evidence="2 3" key="1">
    <citation type="submission" date="2014-04" db="EMBL/GenBank/DDBJ databases">
        <authorList>
            <consortium name="DOE Joint Genome Institute"/>
            <person name="Kuo A."/>
            <person name="Kohler A."/>
            <person name="Nagy L.G."/>
            <person name="Floudas D."/>
            <person name="Copeland A."/>
            <person name="Barry K.W."/>
            <person name="Cichocki N."/>
            <person name="Veneault-Fourrey C."/>
            <person name="LaButti K."/>
            <person name="Lindquist E.A."/>
            <person name="Lipzen A."/>
            <person name="Lundell T."/>
            <person name="Morin E."/>
            <person name="Murat C."/>
            <person name="Sun H."/>
            <person name="Tunlid A."/>
            <person name="Henrissat B."/>
            <person name="Grigoriev I.V."/>
            <person name="Hibbett D.S."/>
            <person name="Martin F."/>
            <person name="Nordberg H.P."/>
            <person name="Cantor M.N."/>
            <person name="Hua S.X."/>
        </authorList>
    </citation>
    <scope>NUCLEOTIDE SEQUENCE [LARGE SCALE GENOMIC DNA]</scope>
    <source>
        <strain evidence="2 3">LaAM-08-1</strain>
    </source>
</reference>
<gene>
    <name evidence="2" type="ORF">K443DRAFT_261355</name>
</gene>
<dbReference type="OrthoDB" id="3208379at2759"/>
<dbReference type="EMBL" id="KN838704">
    <property type="protein sequence ID" value="KIJ97026.1"/>
    <property type="molecule type" value="Genomic_DNA"/>
</dbReference>
<keyword evidence="1" id="KW-0812">Transmembrane</keyword>
<proteinExistence type="predicted"/>